<dbReference type="InterPro" id="IPR053399">
    <property type="entry name" value="2-oxoacid:Fd_oxidored_beta"/>
</dbReference>
<dbReference type="CDD" id="cd03375">
    <property type="entry name" value="TPP_OGFOR"/>
    <property type="match status" value="1"/>
</dbReference>
<dbReference type="InterPro" id="IPR029061">
    <property type="entry name" value="THDP-binding"/>
</dbReference>
<keyword evidence="9" id="KW-0560">Oxidoreductase</keyword>
<dbReference type="PANTHER" id="PTHR48084">
    <property type="entry name" value="2-OXOGLUTARATE OXIDOREDUCTASE SUBUNIT KORB-RELATED"/>
    <property type="match status" value="1"/>
</dbReference>
<comment type="subunit">
    <text evidence="5">Heterodimer composed of an alpha and a beta subunit.</text>
</comment>
<dbReference type="GO" id="GO:0046872">
    <property type="term" value="F:metal ion binding"/>
    <property type="evidence" value="ECO:0007669"/>
    <property type="project" value="UniProtKB-KW"/>
</dbReference>
<dbReference type="NCBIfam" id="NF041171">
    <property type="entry name" value="Oxoac_fdxbeta_Archa"/>
    <property type="match status" value="1"/>
</dbReference>
<evidence type="ECO:0000256" key="3">
    <source>
        <dbReference type="ARBA" id="ARBA00001966"/>
    </source>
</evidence>
<evidence type="ECO:0000256" key="9">
    <source>
        <dbReference type="ARBA" id="ARBA00023002"/>
    </source>
</evidence>
<dbReference type="AlphaFoldDB" id="A0A2U9IC52"/>
<dbReference type="Proteomes" id="UP000248044">
    <property type="component" value="Chromosome"/>
</dbReference>
<feature type="domain" description="Pyruvate ferredoxin oxidoreductase beta subunit C-terminal" evidence="15">
    <location>
        <begin position="199"/>
        <end position="270"/>
    </location>
</feature>
<comment type="function">
    <text evidence="4">Catalyzes the coenzyme A-dependent oxidative decarboxylation of different 2-oxoacids such as 2-oxoglutarate, pyruvate and 2-oxobutyrate to form their CoA derivatives.</text>
</comment>
<keyword evidence="11" id="KW-0411">Iron-sulfur</keyword>
<keyword evidence="7" id="KW-0479">Metal-binding</keyword>
<evidence type="ECO:0000256" key="12">
    <source>
        <dbReference type="ARBA" id="ARBA00023052"/>
    </source>
</evidence>
<evidence type="ECO:0000259" key="14">
    <source>
        <dbReference type="Pfam" id="PF02775"/>
    </source>
</evidence>
<evidence type="ECO:0000256" key="7">
    <source>
        <dbReference type="ARBA" id="ARBA00022723"/>
    </source>
</evidence>
<dbReference type="Gene3D" id="3.40.50.970">
    <property type="match status" value="1"/>
</dbReference>
<dbReference type="RefSeq" id="WP_110269476.1">
    <property type="nucleotide sequence ID" value="NZ_CP029289.2"/>
</dbReference>
<dbReference type="GO" id="GO:0030976">
    <property type="term" value="F:thiamine pyrophosphate binding"/>
    <property type="evidence" value="ECO:0007669"/>
    <property type="project" value="InterPro"/>
</dbReference>
<dbReference type="FunFam" id="3.40.50.970:FF:000049">
    <property type="entry name" value="2-oxoglutarate ferredoxin oxidoreductase subunit beta"/>
    <property type="match status" value="1"/>
</dbReference>
<protein>
    <recommendedName>
        <fullName evidence="6">2-oxoacid oxidoreductase (ferredoxin)</fullName>
        <ecNumber evidence="6">1.2.7.11</ecNumber>
    </recommendedName>
</protein>
<sequence>MAGPNWKLEWADWCPGCGNFGLLNAEQRAIQELGEDPKKIIMVSGIGCSGKIPHFMRIPVSGVHTLHGRSLAYAQGIKLANPELEVIVNVGDGDGLGIGAAHFVNAGRRNPDITVIIHDNGVYALTKGQASPTLRRGDKPKSLPVPNISDNANPIALALASGYTFVARGYAYDVNGLKELIKAAIKHKGLAVIDVLQPCPTYNDVYTKEFYDKRIYNLSSEKDWDPIVKSPEEEGEKMSKALQKSLEWGTRIPIGIFYQNELVPIYEERILQQAPSYKDNYPAKAKIEKDGKLITSVDDILKEKKI</sequence>
<dbReference type="InterPro" id="IPR011766">
    <property type="entry name" value="TPP_enzyme_TPP-bd"/>
</dbReference>
<dbReference type="GO" id="GO:0047553">
    <property type="term" value="F:2-oxoglutarate synthase activity"/>
    <property type="evidence" value="ECO:0007669"/>
    <property type="project" value="UniProtKB-ARBA"/>
</dbReference>
<dbReference type="PANTHER" id="PTHR48084:SF2">
    <property type="entry name" value="PYRUVATE FERREDOXIN_FLAVODOXIN OXIDOREDUCTASE, BETA SUBUNIT"/>
    <property type="match status" value="1"/>
</dbReference>
<comment type="catalytic activity">
    <reaction evidence="13">
        <text>a 2-oxocarboxylate + 2 oxidized [2Fe-2S]-[ferredoxin] + CoA = an acyl-CoA + 2 reduced [2Fe-2S]-[ferredoxin] + CO2 + H(+)</text>
        <dbReference type="Rhea" id="RHEA:42316"/>
        <dbReference type="Rhea" id="RHEA-COMP:10000"/>
        <dbReference type="Rhea" id="RHEA-COMP:10001"/>
        <dbReference type="ChEBI" id="CHEBI:15378"/>
        <dbReference type="ChEBI" id="CHEBI:16526"/>
        <dbReference type="ChEBI" id="CHEBI:33737"/>
        <dbReference type="ChEBI" id="CHEBI:33738"/>
        <dbReference type="ChEBI" id="CHEBI:35179"/>
        <dbReference type="ChEBI" id="CHEBI:57287"/>
        <dbReference type="ChEBI" id="CHEBI:58342"/>
        <dbReference type="EC" id="1.2.7.11"/>
    </reaction>
</comment>
<dbReference type="InterPro" id="IPR051457">
    <property type="entry name" value="2-oxoacid:Fd_oxidoreductase"/>
</dbReference>
<dbReference type="GO" id="GO:0051536">
    <property type="term" value="F:iron-sulfur cluster binding"/>
    <property type="evidence" value="ECO:0007669"/>
    <property type="project" value="UniProtKB-KW"/>
</dbReference>
<proteinExistence type="predicted"/>
<name>A0A2U9IC52_9CREN</name>
<evidence type="ECO:0000259" key="15">
    <source>
        <dbReference type="Pfam" id="PF12367"/>
    </source>
</evidence>
<keyword evidence="12" id="KW-0786">Thiamine pyrophosphate</keyword>
<dbReference type="KEGG" id="abri:DFR85_02175"/>
<dbReference type="InterPro" id="IPR032686">
    <property type="entry name" value="PFO_beta_C"/>
</dbReference>
<evidence type="ECO:0000256" key="11">
    <source>
        <dbReference type="ARBA" id="ARBA00023014"/>
    </source>
</evidence>
<dbReference type="Pfam" id="PF12367">
    <property type="entry name" value="PFO_beta_C"/>
    <property type="match status" value="1"/>
</dbReference>
<comment type="cofactor">
    <cofactor evidence="2">
        <name>thiamine diphosphate</name>
        <dbReference type="ChEBI" id="CHEBI:58937"/>
    </cofactor>
</comment>
<dbReference type="OrthoDB" id="30755at2157"/>
<evidence type="ECO:0000256" key="4">
    <source>
        <dbReference type="ARBA" id="ARBA00003908"/>
    </source>
</evidence>
<reference evidence="16 17" key="1">
    <citation type="submission" date="2018-05" db="EMBL/GenBank/DDBJ databases">
        <title>Complete Genome Sequences of Extremely Thermoacidophilic, Metal-Mobilizing Type-Strain Members of the Archaeal Family Sulfolobaceae: Acidianus brierleyi DSM-1651T, Acidianus sulfidivorans DSM-18786T, Metallosphaera hakonensis DSM-7519T, and Metallosphaera prunae DSM-10039T.</title>
        <authorList>
            <person name="Counts J.A."/>
            <person name="Kelly R.M."/>
        </authorList>
    </citation>
    <scope>NUCLEOTIDE SEQUENCE [LARGE SCALE GENOMIC DNA]</scope>
    <source>
        <strain evidence="16 17">DSM 1651</strain>
    </source>
</reference>
<dbReference type="SUPFAM" id="SSF52518">
    <property type="entry name" value="Thiamin diphosphate-binding fold (THDP-binding)"/>
    <property type="match status" value="1"/>
</dbReference>
<evidence type="ECO:0000256" key="1">
    <source>
        <dbReference type="ARBA" id="ARBA00001946"/>
    </source>
</evidence>
<keyword evidence="10" id="KW-0408">Iron</keyword>
<organism evidence="16 17">
    <name type="scientific">Acidianus brierleyi</name>
    <dbReference type="NCBI Taxonomy" id="41673"/>
    <lineage>
        <taxon>Archaea</taxon>
        <taxon>Thermoproteota</taxon>
        <taxon>Thermoprotei</taxon>
        <taxon>Sulfolobales</taxon>
        <taxon>Sulfolobaceae</taxon>
        <taxon>Acidianus</taxon>
    </lineage>
</organism>
<dbReference type="GeneID" id="36830925"/>
<dbReference type="GO" id="GO:0018491">
    <property type="term" value="F:2-oxobutyrate synthase activity"/>
    <property type="evidence" value="ECO:0007669"/>
    <property type="project" value="UniProtKB-ARBA"/>
</dbReference>
<dbReference type="NCBIfam" id="TIGR02177">
    <property type="entry name" value="PorB_KorB"/>
    <property type="match status" value="1"/>
</dbReference>
<evidence type="ECO:0000313" key="17">
    <source>
        <dbReference type="Proteomes" id="UP000248044"/>
    </source>
</evidence>
<evidence type="ECO:0000256" key="13">
    <source>
        <dbReference type="ARBA" id="ARBA00048893"/>
    </source>
</evidence>
<evidence type="ECO:0000313" key="16">
    <source>
        <dbReference type="EMBL" id="AWR93592.1"/>
    </source>
</evidence>
<comment type="cofactor">
    <cofactor evidence="1">
        <name>Mg(2+)</name>
        <dbReference type="ChEBI" id="CHEBI:18420"/>
    </cofactor>
</comment>
<evidence type="ECO:0000256" key="5">
    <source>
        <dbReference type="ARBA" id="ARBA00011631"/>
    </source>
</evidence>
<evidence type="ECO:0000256" key="2">
    <source>
        <dbReference type="ARBA" id="ARBA00001964"/>
    </source>
</evidence>
<comment type="cofactor">
    <cofactor evidence="3">
        <name>[4Fe-4S] cluster</name>
        <dbReference type="ChEBI" id="CHEBI:49883"/>
    </cofactor>
</comment>
<accession>A0A2U9IC52</accession>
<evidence type="ECO:0000256" key="8">
    <source>
        <dbReference type="ARBA" id="ARBA00022842"/>
    </source>
</evidence>
<evidence type="ECO:0000256" key="6">
    <source>
        <dbReference type="ARBA" id="ARBA00012691"/>
    </source>
</evidence>
<feature type="domain" description="Thiamine pyrophosphate enzyme TPP-binding" evidence="14">
    <location>
        <begin position="47"/>
        <end position="195"/>
    </location>
</feature>
<keyword evidence="17" id="KW-1185">Reference proteome</keyword>
<dbReference type="Pfam" id="PF02775">
    <property type="entry name" value="TPP_enzyme_C"/>
    <property type="match status" value="1"/>
</dbReference>
<dbReference type="EC" id="1.2.7.11" evidence="6"/>
<dbReference type="GO" id="GO:0019164">
    <property type="term" value="F:pyruvate synthase activity"/>
    <property type="evidence" value="ECO:0007669"/>
    <property type="project" value="UniProtKB-ARBA"/>
</dbReference>
<dbReference type="InterPro" id="IPR011896">
    <property type="entry name" value="OFOB"/>
</dbReference>
<keyword evidence="8" id="KW-0460">Magnesium</keyword>
<gene>
    <name evidence="16" type="ORF">DFR85_02175</name>
</gene>
<dbReference type="EMBL" id="CP029289">
    <property type="protein sequence ID" value="AWR93592.1"/>
    <property type="molecule type" value="Genomic_DNA"/>
</dbReference>
<evidence type="ECO:0000256" key="10">
    <source>
        <dbReference type="ARBA" id="ARBA00023004"/>
    </source>
</evidence>